<sequence>MKRHLLLIAVLFAFTKASAQKFDLQGNRGARGIMPENTIPGMLRALDLGVNTLNMNAVISKDKKVVLSQEPYFNHEISLMPDGKAITLKDQKKYNIYKMDYAEVQKFDVGSKVHSRFPYQEKMVIGKPLLEETIDAIEDYVKKNKLPKPNFSIETKAIPKGDNEFQPEPAEFVELIMEIVNNKKIAKRVTIQSFDMRTLQYLHEHYPKMKTALLIDEKIDFEVNVGELGFMPTVYSPYSVLVGKGLIRRCHDAGVKIIPWTVNTEKDMKYLIELGVDGVITDYPNLYKKVSESLK</sequence>
<dbReference type="Proteomes" id="UP000307244">
    <property type="component" value="Unassembled WGS sequence"/>
</dbReference>
<dbReference type="InterPro" id="IPR030395">
    <property type="entry name" value="GP_PDE_dom"/>
</dbReference>
<feature type="domain" description="GP-PDE" evidence="2">
    <location>
        <begin position="22"/>
        <end position="291"/>
    </location>
</feature>
<protein>
    <submittedName>
        <fullName evidence="3">Glycerophosphodiester phosphodiesterase</fullName>
    </submittedName>
</protein>
<proteinExistence type="predicted"/>
<gene>
    <name evidence="3" type="ORF">FA047_08885</name>
</gene>
<comment type="caution">
    <text evidence="3">The sequence shown here is derived from an EMBL/GenBank/DDBJ whole genome shotgun (WGS) entry which is preliminary data.</text>
</comment>
<reference evidence="3 4" key="1">
    <citation type="submission" date="2019-04" db="EMBL/GenBank/DDBJ databases">
        <title>Pedobacter sp. RP-3-15 sp. nov., isolated from Arctic soil.</title>
        <authorList>
            <person name="Dahal R.H."/>
            <person name="Kim D.-U."/>
        </authorList>
    </citation>
    <scope>NUCLEOTIDE SEQUENCE [LARGE SCALE GENOMIC DNA]</scope>
    <source>
        <strain evidence="3 4">RP-3-15</strain>
    </source>
</reference>
<feature type="chain" id="PRO_5020283957" evidence="1">
    <location>
        <begin position="20"/>
        <end position="295"/>
    </location>
</feature>
<organism evidence="3 4">
    <name type="scientific">Pedobacter frigoris</name>
    <dbReference type="NCBI Taxonomy" id="2571272"/>
    <lineage>
        <taxon>Bacteria</taxon>
        <taxon>Pseudomonadati</taxon>
        <taxon>Bacteroidota</taxon>
        <taxon>Sphingobacteriia</taxon>
        <taxon>Sphingobacteriales</taxon>
        <taxon>Sphingobacteriaceae</taxon>
        <taxon>Pedobacter</taxon>
    </lineage>
</organism>
<accession>A0A4U1CK51</accession>
<dbReference type="EMBL" id="SWBQ01000002">
    <property type="protein sequence ID" value="TKC07359.1"/>
    <property type="molecule type" value="Genomic_DNA"/>
</dbReference>
<dbReference type="OrthoDB" id="384721at2"/>
<dbReference type="AlphaFoldDB" id="A0A4U1CK51"/>
<dbReference type="PANTHER" id="PTHR46211">
    <property type="entry name" value="GLYCEROPHOSPHORYL DIESTER PHOSPHODIESTERASE"/>
    <property type="match status" value="1"/>
</dbReference>
<dbReference type="InterPro" id="IPR017946">
    <property type="entry name" value="PLC-like_Pdiesterase_TIM-brl"/>
</dbReference>
<evidence type="ECO:0000256" key="1">
    <source>
        <dbReference type="SAM" id="SignalP"/>
    </source>
</evidence>
<dbReference type="RefSeq" id="WP_136835613.1">
    <property type="nucleotide sequence ID" value="NZ_SWBQ01000002.1"/>
</dbReference>
<feature type="signal peptide" evidence="1">
    <location>
        <begin position="1"/>
        <end position="19"/>
    </location>
</feature>
<dbReference type="PROSITE" id="PS51704">
    <property type="entry name" value="GP_PDE"/>
    <property type="match status" value="1"/>
</dbReference>
<evidence type="ECO:0000313" key="3">
    <source>
        <dbReference type="EMBL" id="TKC07359.1"/>
    </source>
</evidence>
<evidence type="ECO:0000259" key="2">
    <source>
        <dbReference type="PROSITE" id="PS51704"/>
    </source>
</evidence>
<keyword evidence="1" id="KW-0732">Signal</keyword>
<keyword evidence="4" id="KW-1185">Reference proteome</keyword>
<name>A0A4U1CK51_9SPHI</name>
<dbReference type="Pfam" id="PF03009">
    <property type="entry name" value="GDPD"/>
    <property type="match status" value="1"/>
</dbReference>
<evidence type="ECO:0000313" key="4">
    <source>
        <dbReference type="Proteomes" id="UP000307244"/>
    </source>
</evidence>
<dbReference type="Gene3D" id="3.20.20.190">
    <property type="entry name" value="Phosphatidylinositol (PI) phosphodiesterase"/>
    <property type="match status" value="1"/>
</dbReference>
<dbReference type="PANTHER" id="PTHR46211:SF14">
    <property type="entry name" value="GLYCEROPHOSPHODIESTER PHOSPHODIESTERASE"/>
    <property type="match status" value="1"/>
</dbReference>
<dbReference type="GO" id="GO:0008081">
    <property type="term" value="F:phosphoric diester hydrolase activity"/>
    <property type="evidence" value="ECO:0007669"/>
    <property type="project" value="InterPro"/>
</dbReference>
<dbReference type="SUPFAM" id="SSF51695">
    <property type="entry name" value="PLC-like phosphodiesterases"/>
    <property type="match status" value="1"/>
</dbReference>
<dbReference type="GO" id="GO:0006629">
    <property type="term" value="P:lipid metabolic process"/>
    <property type="evidence" value="ECO:0007669"/>
    <property type="project" value="InterPro"/>
</dbReference>